<feature type="compositionally biased region" description="Low complexity" evidence="1">
    <location>
        <begin position="68"/>
        <end position="85"/>
    </location>
</feature>
<proteinExistence type="predicted"/>
<dbReference type="PANTHER" id="PTHR31170:SF9">
    <property type="entry name" value="PROTEIN, PUTATIVE (DUF247)-RELATED"/>
    <property type="match status" value="1"/>
</dbReference>
<dbReference type="AlphaFoldDB" id="A0AAD9UAP6"/>
<sequence length="302" mass="35244">MLTMLLWTSRVKPFEVIRVPGRYLPDTILLIGQEEYVSRMDPKMVSRYSARRRNIETEKNELSLIPNPDVVVLPDDPNDPVVTTDDPNDPANMRSTCALVTNTSKEMRAVEDKVNFFERGKNIDLENSSSKHAQHQPNDTKIEIDELEEILGAAYKLKNIHEPVKQCSIYKVPRDLRNIDRKAYTPQVISIGPFHHGKHWLSEMENQKSKYMLEFLKREGVEKGAKKLKEFKGFIEEKEQIIRSYYQENSTLLSPEFVKMILRDAVFIIEFFLKNAKPVEKRKFYFSLDTTYVRAAITRDLQ</sequence>
<evidence type="ECO:0000313" key="2">
    <source>
        <dbReference type="EMBL" id="KAK2650750.1"/>
    </source>
</evidence>
<dbReference type="Pfam" id="PF03140">
    <property type="entry name" value="DUF247"/>
    <property type="match status" value="1"/>
</dbReference>
<organism evidence="2 3">
    <name type="scientific">Dipteronia dyeriana</name>
    <dbReference type="NCBI Taxonomy" id="168575"/>
    <lineage>
        <taxon>Eukaryota</taxon>
        <taxon>Viridiplantae</taxon>
        <taxon>Streptophyta</taxon>
        <taxon>Embryophyta</taxon>
        <taxon>Tracheophyta</taxon>
        <taxon>Spermatophyta</taxon>
        <taxon>Magnoliopsida</taxon>
        <taxon>eudicotyledons</taxon>
        <taxon>Gunneridae</taxon>
        <taxon>Pentapetalae</taxon>
        <taxon>rosids</taxon>
        <taxon>malvids</taxon>
        <taxon>Sapindales</taxon>
        <taxon>Sapindaceae</taxon>
        <taxon>Hippocastanoideae</taxon>
        <taxon>Acereae</taxon>
        <taxon>Dipteronia</taxon>
    </lineage>
</organism>
<dbReference type="PANTHER" id="PTHR31170">
    <property type="entry name" value="BNAC04G53230D PROTEIN"/>
    <property type="match status" value="1"/>
</dbReference>
<comment type="caution">
    <text evidence="2">The sequence shown here is derived from an EMBL/GenBank/DDBJ whole genome shotgun (WGS) entry which is preliminary data.</text>
</comment>
<evidence type="ECO:0000256" key="1">
    <source>
        <dbReference type="SAM" id="MobiDB-lite"/>
    </source>
</evidence>
<accession>A0AAD9UAP6</accession>
<evidence type="ECO:0000313" key="3">
    <source>
        <dbReference type="Proteomes" id="UP001280121"/>
    </source>
</evidence>
<dbReference type="Proteomes" id="UP001280121">
    <property type="component" value="Unassembled WGS sequence"/>
</dbReference>
<dbReference type="InterPro" id="IPR004158">
    <property type="entry name" value="DUF247_pln"/>
</dbReference>
<gene>
    <name evidence="2" type="ORF">Ddye_018239</name>
</gene>
<keyword evidence="3" id="KW-1185">Reference proteome</keyword>
<feature type="region of interest" description="Disordered" evidence="1">
    <location>
        <begin position="68"/>
        <end position="93"/>
    </location>
</feature>
<dbReference type="EMBL" id="JANJYI010000005">
    <property type="protein sequence ID" value="KAK2650750.1"/>
    <property type="molecule type" value="Genomic_DNA"/>
</dbReference>
<reference evidence="2" key="1">
    <citation type="journal article" date="2023" name="Plant J.">
        <title>Genome sequences and population genomics provide insights into the demographic history, inbreeding, and mutation load of two 'living fossil' tree species of Dipteronia.</title>
        <authorList>
            <person name="Feng Y."/>
            <person name="Comes H.P."/>
            <person name="Chen J."/>
            <person name="Zhu S."/>
            <person name="Lu R."/>
            <person name="Zhang X."/>
            <person name="Li P."/>
            <person name="Qiu J."/>
            <person name="Olsen K.M."/>
            <person name="Qiu Y."/>
        </authorList>
    </citation>
    <scope>NUCLEOTIDE SEQUENCE</scope>
    <source>
        <strain evidence="2">KIB01</strain>
    </source>
</reference>
<name>A0AAD9UAP6_9ROSI</name>
<protein>
    <submittedName>
        <fullName evidence="2">Uncharacterized protein</fullName>
    </submittedName>
</protein>